<dbReference type="RefSeq" id="WP_150496156.1">
    <property type="nucleotide sequence ID" value="NZ_BMFA01000006.1"/>
</dbReference>
<evidence type="ECO:0000313" key="2">
    <source>
        <dbReference type="Proteomes" id="UP000605148"/>
    </source>
</evidence>
<evidence type="ECO:0008006" key="3">
    <source>
        <dbReference type="Google" id="ProtNLM"/>
    </source>
</evidence>
<dbReference type="EMBL" id="BMFA01000006">
    <property type="protein sequence ID" value="GGB50984.1"/>
    <property type="molecule type" value="Genomic_DNA"/>
</dbReference>
<dbReference type="Proteomes" id="UP000605148">
    <property type="component" value="Unassembled WGS sequence"/>
</dbReference>
<dbReference type="Gene3D" id="3.30.2000.30">
    <property type="match status" value="1"/>
</dbReference>
<sequence>MSGASLQSALRAGLFACLAQDGTLTGLLGGTHLYDTPPRGQDAPHLVLQTAETRPLLADPQDGFIHDLMLSVFTRGASRDLAVHVAHRAAETLMHGPVTVAGHRLVNLTITSVSSRRLRDARGYQAAFNLRAVTEPSG</sequence>
<reference evidence="1" key="2">
    <citation type="submission" date="2020-09" db="EMBL/GenBank/DDBJ databases">
        <authorList>
            <person name="Sun Q."/>
            <person name="Zhou Y."/>
        </authorList>
    </citation>
    <scope>NUCLEOTIDE SEQUENCE</scope>
    <source>
        <strain evidence="1">CGMCC 1.12426</strain>
    </source>
</reference>
<protein>
    <recommendedName>
        <fullName evidence="3">DUF3168 domain-containing protein</fullName>
    </recommendedName>
</protein>
<keyword evidence="2" id="KW-1185">Reference proteome</keyword>
<organism evidence="1 2">
    <name type="scientific">Roseibium aquae</name>
    <dbReference type="NCBI Taxonomy" id="1323746"/>
    <lineage>
        <taxon>Bacteria</taxon>
        <taxon>Pseudomonadati</taxon>
        <taxon>Pseudomonadota</taxon>
        <taxon>Alphaproteobacteria</taxon>
        <taxon>Hyphomicrobiales</taxon>
        <taxon>Stappiaceae</taxon>
        <taxon>Roseibium</taxon>
    </lineage>
</organism>
<dbReference type="AlphaFoldDB" id="A0A916X166"/>
<name>A0A916X166_9HYPH</name>
<evidence type="ECO:0000313" key="1">
    <source>
        <dbReference type="EMBL" id="GGB50984.1"/>
    </source>
</evidence>
<gene>
    <name evidence="1" type="ORF">GCM10011316_23810</name>
</gene>
<dbReference type="Pfam" id="PF11367">
    <property type="entry name" value="Tail_completion_gp17"/>
    <property type="match status" value="1"/>
</dbReference>
<dbReference type="OrthoDB" id="7630456at2"/>
<dbReference type="InterPro" id="IPR021508">
    <property type="entry name" value="Gp17-like"/>
</dbReference>
<proteinExistence type="predicted"/>
<accession>A0A916X166</accession>
<reference evidence="1" key="1">
    <citation type="journal article" date="2014" name="Int. J. Syst. Evol. Microbiol.">
        <title>Complete genome sequence of Corynebacterium casei LMG S-19264T (=DSM 44701T), isolated from a smear-ripened cheese.</title>
        <authorList>
            <consortium name="US DOE Joint Genome Institute (JGI-PGF)"/>
            <person name="Walter F."/>
            <person name="Albersmeier A."/>
            <person name="Kalinowski J."/>
            <person name="Ruckert C."/>
        </authorList>
    </citation>
    <scope>NUCLEOTIDE SEQUENCE</scope>
    <source>
        <strain evidence="1">CGMCC 1.12426</strain>
    </source>
</reference>
<comment type="caution">
    <text evidence="1">The sequence shown here is derived from an EMBL/GenBank/DDBJ whole genome shotgun (WGS) entry which is preliminary data.</text>
</comment>
<dbReference type="InterPro" id="IPR053745">
    <property type="entry name" value="Viral_Tail_Comp_sf"/>
</dbReference>